<dbReference type="AlphaFoldDB" id="A0AAW1QG64"/>
<protein>
    <recommendedName>
        <fullName evidence="4">TCTP domain-containing protein</fullName>
    </recommendedName>
</protein>
<comment type="subcellular location">
    <subcellularLocation>
        <location evidence="1">Cytoplasm</location>
    </subcellularLocation>
</comment>
<accession>A0AAW1QG64</accession>
<dbReference type="EMBL" id="JALJOR010000003">
    <property type="protein sequence ID" value="KAK9820394.1"/>
    <property type="molecule type" value="Genomic_DNA"/>
</dbReference>
<name>A0AAW1QG64_9CHLO</name>
<evidence type="ECO:0000256" key="2">
    <source>
        <dbReference type="ARBA" id="ARBA00022490"/>
    </source>
</evidence>
<evidence type="ECO:0000256" key="3">
    <source>
        <dbReference type="PROSITE-ProRule" id="PRU01133"/>
    </source>
</evidence>
<dbReference type="FunFam" id="2.170.150.10:FF:000003">
    <property type="entry name" value="Translationally-controlled tumor protein homolog"/>
    <property type="match status" value="1"/>
</dbReference>
<feature type="domain" description="TCTP" evidence="4">
    <location>
        <begin position="1"/>
        <end position="166"/>
    </location>
</feature>
<dbReference type="GO" id="GO:0032502">
    <property type="term" value="P:developmental process"/>
    <property type="evidence" value="ECO:0007669"/>
    <property type="project" value="UniProtKB-ARBA"/>
</dbReference>
<evidence type="ECO:0000313" key="5">
    <source>
        <dbReference type="EMBL" id="KAK9820394.1"/>
    </source>
</evidence>
<dbReference type="InterPro" id="IPR018105">
    <property type="entry name" value="Translational_control_tumour_p"/>
</dbReference>
<sequence length="166" mass="18836">MLIYTDKLSGDEMFSDSYPVREIEDGFFFEVDGKWVELGNVDVDIGANPSAEDAEETLEEGKRKVVDIVDAFRLVEQPSYDKKAFMGYIKPWLAKVLEKLPEDQQAEFKAKSQPAIKFLISKLKDLQFFAGESMDLEGSLAFAYYREGASDPTFIFPKYALNANKC</sequence>
<evidence type="ECO:0000256" key="1">
    <source>
        <dbReference type="ARBA" id="ARBA00004496"/>
    </source>
</evidence>
<reference evidence="5 6" key="1">
    <citation type="journal article" date="2024" name="Nat. Commun.">
        <title>Phylogenomics reveals the evolutionary origins of lichenization in chlorophyte algae.</title>
        <authorList>
            <person name="Puginier C."/>
            <person name="Libourel C."/>
            <person name="Otte J."/>
            <person name="Skaloud P."/>
            <person name="Haon M."/>
            <person name="Grisel S."/>
            <person name="Petersen M."/>
            <person name="Berrin J.G."/>
            <person name="Delaux P.M."/>
            <person name="Dal Grande F."/>
            <person name="Keller J."/>
        </authorList>
    </citation>
    <scope>NUCLEOTIDE SEQUENCE [LARGE SCALE GENOMIC DNA]</scope>
    <source>
        <strain evidence="5 6">SAG 2043</strain>
    </source>
</reference>
<dbReference type="GO" id="GO:0005509">
    <property type="term" value="F:calcium ion binding"/>
    <property type="evidence" value="ECO:0007669"/>
    <property type="project" value="TreeGrafter"/>
</dbReference>
<dbReference type="Proteomes" id="UP001489004">
    <property type="component" value="Unassembled WGS sequence"/>
</dbReference>
<dbReference type="InterPro" id="IPR011057">
    <property type="entry name" value="Mss4-like_sf"/>
</dbReference>
<dbReference type="SUPFAM" id="SSF51316">
    <property type="entry name" value="Mss4-like"/>
    <property type="match status" value="1"/>
</dbReference>
<comment type="similarity">
    <text evidence="3">Belongs to the TCTP family.</text>
</comment>
<dbReference type="GO" id="GO:0005737">
    <property type="term" value="C:cytoplasm"/>
    <property type="evidence" value="ECO:0007669"/>
    <property type="project" value="UniProtKB-SubCell"/>
</dbReference>
<comment type="caution">
    <text evidence="5">The sequence shown here is derived from an EMBL/GenBank/DDBJ whole genome shotgun (WGS) entry which is preliminary data.</text>
</comment>
<dbReference type="Pfam" id="PF00838">
    <property type="entry name" value="TCTP"/>
    <property type="match status" value="1"/>
</dbReference>
<dbReference type="PANTHER" id="PTHR11991">
    <property type="entry name" value="TRANSLATIONALLY CONTROLLED TUMOR PROTEIN-RELATED"/>
    <property type="match status" value="1"/>
</dbReference>
<gene>
    <name evidence="5" type="ORF">WJX72_009903</name>
</gene>
<dbReference type="PROSITE" id="PS01002">
    <property type="entry name" value="TCTP_1"/>
    <property type="match status" value="1"/>
</dbReference>
<organism evidence="5 6">
    <name type="scientific">[Myrmecia] bisecta</name>
    <dbReference type="NCBI Taxonomy" id="41462"/>
    <lineage>
        <taxon>Eukaryota</taxon>
        <taxon>Viridiplantae</taxon>
        <taxon>Chlorophyta</taxon>
        <taxon>core chlorophytes</taxon>
        <taxon>Trebouxiophyceae</taxon>
        <taxon>Trebouxiales</taxon>
        <taxon>Trebouxiaceae</taxon>
        <taxon>Myrmecia</taxon>
    </lineage>
</organism>
<proteinExistence type="inferred from homology"/>
<dbReference type="PROSITE" id="PS51797">
    <property type="entry name" value="TCTP_3"/>
    <property type="match status" value="1"/>
</dbReference>
<dbReference type="InterPro" id="IPR011323">
    <property type="entry name" value="Mss4/transl-control_tumour"/>
</dbReference>
<keyword evidence="6" id="KW-1185">Reference proteome</keyword>
<dbReference type="Gene3D" id="2.170.150.10">
    <property type="entry name" value="Metal Binding Protein, Guanine Nucleotide Exchange Factor, Chain A"/>
    <property type="match status" value="1"/>
</dbReference>
<evidence type="ECO:0000313" key="6">
    <source>
        <dbReference type="Proteomes" id="UP001489004"/>
    </source>
</evidence>
<dbReference type="PRINTS" id="PR01653">
    <property type="entry name" value="TCTPROTEIN"/>
</dbReference>
<evidence type="ECO:0000259" key="4">
    <source>
        <dbReference type="PROSITE" id="PS51797"/>
    </source>
</evidence>
<keyword evidence="2" id="KW-0963">Cytoplasm</keyword>
<dbReference type="InterPro" id="IPR034737">
    <property type="entry name" value="TCTP"/>
</dbReference>
<dbReference type="InterPro" id="IPR018103">
    <property type="entry name" value="Translation_control_tumour_CS"/>
</dbReference>
<dbReference type="PANTHER" id="PTHR11991:SF0">
    <property type="entry name" value="TRANSLATIONALLY-CONTROLLED TUMOR PROTEIN"/>
    <property type="match status" value="1"/>
</dbReference>